<dbReference type="AlphaFoldDB" id="E2C7N0"/>
<dbReference type="SUPFAM" id="SSF56672">
    <property type="entry name" value="DNA/RNA polymerases"/>
    <property type="match status" value="1"/>
</dbReference>
<evidence type="ECO:0000256" key="2">
    <source>
        <dbReference type="ARBA" id="ARBA00004370"/>
    </source>
</evidence>
<dbReference type="Gene3D" id="3.10.20.90">
    <property type="entry name" value="Phosphatidylinositol 3-kinase Catalytic Subunit, Chain A, domain 1"/>
    <property type="match status" value="1"/>
</dbReference>
<dbReference type="InterPro" id="IPR002219">
    <property type="entry name" value="PKC_DAG/PE"/>
</dbReference>
<dbReference type="FunFam" id="3.30.60.20:FF:000058">
    <property type="entry name" value="Diacylglycerol kinase"/>
    <property type="match status" value="1"/>
</dbReference>
<dbReference type="OMA" id="TCKDLWK"/>
<keyword evidence="5" id="KW-0479">Metal-binding</keyword>
<evidence type="ECO:0000256" key="14">
    <source>
        <dbReference type="SAM" id="MobiDB-lite"/>
    </source>
</evidence>
<accession>E2C7N0</accession>
<dbReference type="CDD" id="cd01783">
    <property type="entry name" value="RA2_DAGK-theta"/>
    <property type="match status" value="1"/>
</dbReference>
<sequence>MASVSAETPASHGHSFSKKTFHKPTYCHSCTDMLWGLIQQGYICEVCNFVVHDRCLKAVVSPCSSIAASLIKNPVAHCWSEQVHQKRKFCNVCRKRLDDNLSIHCEICEYFVHIECQDFALADCKENATYFLGKDLAAVRHTHHWREGNLPSSSKCAVCKKGCCSAECLSGFRCEWCGMTLHAYCYKNIPQECTFGNLEPIYLPPHAVSIPRTEVPMEAIIGVQVRRKEVLAREYSCLFHDLTIRGIIAFYMDDLIIPSIDLQDGLSRLKLLKMASEHGLLFNWKKCQMLKSKVEYLEHIIESEKVTPSDEKTNAVKHFPKPTTDDGALSTKLFRPNRKTAINMSWLKREKRKVFLFFMQGEYKRLERVHEVSPTFFDNYTFRKLFQVVLTLYHIIPKRYYFIANSSQMKREKLFFSWSPLFQKSNISLSLQIVLVVPNIVPEKQFRKSKHKPSKLKKSRSISEEFSSDTRCRDNGEPAQCAHSRDPRSPKEKDDKERGDEEMIKVYDGNNSLRRRIFQVISVPRQATTEEVLTSALHAFHITKDPNNFYLTDLYATDETELCDPTPVLNLNRKEGKRPAVFLRFKNNNSGEVRVYPDKLQVSESFCTIPVTEKTTVADLINEALERFGLQNFNCDEYRCSEILLDRGVTERVLSWDEKPWEIVKQLGKDSIRQMELMRFYIQLKQDPHGPNLALFIGNLPPNLSERSYENMLIEFLGKENKFSSIGPIYYEFGSMVIIYEDSNKAVRALYTLRESKHEDKHLLVMLLPNVEPSMVPSGVQPLLIFVNLKSGGCQGPQLLSSFRKLLNPYQVFDLENGGPLPGLYVFRHIKDYKILVCGGDGTIGWVLQCLDNVGQDSECSSPACAIVPLGTGNDLARTLCWGSGYTGDEDPLDLLRDVIDAEEIRLDRWTVVYHPQETDVGTAQAVANAAGASSGEDNAQMFVMNNYFGLGVDADLCLDFHNAREENPNKFKSRLRNKGVYVTMGLRKMVKRKPCKDLHKEIRLEVDGKLVDLPQVEGIIILNILNWGSGANPWGPDTKEDQFHTPNHWDGMLEVVGVTGVMHLGQIQSGLRTGMRIAQGGHIRMNLNSDIPVQVDGEPWIMSPGEVMVLKSALKATMLKKTKGKMKRRNTESSMQLALQAAPPNEPDTETF</sequence>
<feature type="region of interest" description="Disordered" evidence="14">
    <location>
        <begin position="1122"/>
        <end position="1153"/>
    </location>
</feature>
<dbReference type="EMBL" id="GL453388">
    <property type="protein sequence ID" value="EFN76051.1"/>
    <property type="molecule type" value="Genomic_DNA"/>
</dbReference>
<dbReference type="PANTHER" id="PTHR11255">
    <property type="entry name" value="DIACYLGLYCEROL KINASE"/>
    <property type="match status" value="1"/>
</dbReference>
<dbReference type="InterPro" id="IPR000756">
    <property type="entry name" value="Diacylglycerol_kin_accessory"/>
</dbReference>
<protein>
    <recommendedName>
        <fullName evidence="13">Diacylglycerol kinase</fullName>
        <shortName evidence="13">DAG kinase</shortName>
        <ecNumber evidence="13">2.7.1.107</ecNumber>
    </recommendedName>
</protein>
<dbReference type="PROSITE" id="PS00479">
    <property type="entry name" value="ZF_DAG_PE_1"/>
    <property type="match status" value="2"/>
</dbReference>
<dbReference type="Gene3D" id="3.30.70.270">
    <property type="match status" value="1"/>
</dbReference>
<dbReference type="SMART" id="SM00109">
    <property type="entry name" value="C1"/>
    <property type="match status" value="3"/>
</dbReference>
<evidence type="ECO:0000256" key="4">
    <source>
        <dbReference type="ARBA" id="ARBA00022679"/>
    </source>
</evidence>
<dbReference type="Gene3D" id="3.40.50.10330">
    <property type="entry name" value="Probable inorganic polyphosphate/atp-NAD kinase, domain 1"/>
    <property type="match status" value="1"/>
</dbReference>
<dbReference type="InterPro" id="IPR029071">
    <property type="entry name" value="Ubiquitin-like_domsf"/>
</dbReference>
<dbReference type="Pfam" id="PF00781">
    <property type="entry name" value="DAGK_cat"/>
    <property type="match status" value="1"/>
</dbReference>
<dbReference type="CDD" id="cd20854">
    <property type="entry name" value="C1_DGKtheta_typeV_rpt3"/>
    <property type="match status" value="1"/>
</dbReference>
<dbReference type="InterPro" id="IPR035979">
    <property type="entry name" value="RBD_domain_sf"/>
</dbReference>
<feature type="domain" description="Ras-associating" evidence="17">
    <location>
        <begin position="500"/>
        <end position="563"/>
    </location>
</feature>
<dbReference type="SMART" id="SM00045">
    <property type="entry name" value="DAGKa"/>
    <property type="match status" value="1"/>
</dbReference>
<dbReference type="PROSITE" id="PS50081">
    <property type="entry name" value="ZF_DAG_PE_2"/>
    <property type="match status" value="3"/>
</dbReference>
<dbReference type="OrthoDB" id="242257at2759"/>
<comment type="subcellular location">
    <subcellularLocation>
        <location evidence="2">Membrane</location>
    </subcellularLocation>
</comment>
<organism evidence="19">
    <name type="scientific">Harpegnathos saltator</name>
    <name type="common">Jerdon's jumping ant</name>
    <dbReference type="NCBI Taxonomy" id="610380"/>
    <lineage>
        <taxon>Eukaryota</taxon>
        <taxon>Metazoa</taxon>
        <taxon>Ecdysozoa</taxon>
        <taxon>Arthropoda</taxon>
        <taxon>Hexapoda</taxon>
        <taxon>Insecta</taxon>
        <taxon>Pterygota</taxon>
        <taxon>Neoptera</taxon>
        <taxon>Endopterygota</taxon>
        <taxon>Hymenoptera</taxon>
        <taxon>Apocrita</taxon>
        <taxon>Aculeata</taxon>
        <taxon>Formicoidea</taxon>
        <taxon>Formicidae</taxon>
        <taxon>Ponerinae</taxon>
        <taxon>Ponerini</taxon>
        <taxon>Harpegnathos</taxon>
    </lineage>
</organism>
<dbReference type="InterPro" id="IPR037607">
    <property type="entry name" value="DGK"/>
</dbReference>
<dbReference type="Pfam" id="PF24099">
    <property type="entry name" value="RBD_DGKtheta"/>
    <property type="match status" value="1"/>
</dbReference>
<evidence type="ECO:0000256" key="10">
    <source>
        <dbReference type="ARBA" id="ARBA00022833"/>
    </source>
</evidence>
<dbReference type="InterPro" id="IPR056392">
    <property type="entry name" value="DGKtheta_RBD"/>
</dbReference>
<reference evidence="18 19" key="1">
    <citation type="journal article" date="2010" name="Science">
        <title>Genomic comparison of the ants Camponotus floridanus and Harpegnathos saltator.</title>
        <authorList>
            <person name="Bonasio R."/>
            <person name="Zhang G."/>
            <person name="Ye C."/>
            <person name="Mutti N.S."/>
            <person name="Fang X."/>
            <person name="Qin N."/>
            <person name="Donahue G."/>
            <person name="Yang P."/>
            <person name="Li Q."/>
            <person name="Li C."/>
            <person name="Zhang P."/>
            <person name="Huang Z."/>
            <person name="Berger S.L."/>
            <person name="Reinberg D."/>
            <person name="Wang J."/>
            <person name="Liebig J."/>
        </authorList>
    </citation>
    <scope>NUCLEOTIDE SEQUENCE [LARGE SCALE GENOMIC DNA]</scope>
    <source>
        <strain evidence="18 19">R22 G/1</strain>
    </source>
</reference>
<dbReference type="GO" id="GO:0016020">
    <property type="term" value="C:membrane"/>
    <property type="evidence" value="ECO:0007669"/>
    <property type="project" value="UniProtKB-SubCell"/>
</dbReference>
<keyword evidence="12" id="KW-0472">Membrane</keyword>
<feature type="domain" description="Phorbol-ester/DAG-type" evidence="15">
    <location>
        <begin position="76"/>
        <end position="124"/>
    </location>
</feature>
<dbReference type="Pfam" id="PF00609">
    <property type="entry name" value="DAGK_acc"/>
    <property type="match status" value="1"/>
</dbReference>
<keyword evidence="8" id="KW-0863">Zinc-finger</keyword>
<dbReference type="PANTHER" id="PTHR11255:SF54">
    <property type="entry name" value="DIACYLGLYCEROL KINASE THETA"/>
    <property type="match status" value="1"/>
</dbReference>
<dbReference type="InterPro" id="IPR046349">
    <property type="entry name" value="C1-like_sf"/>
</dbReference>
<dbReference type="PROSITE" id="PS50200">
    <property type="entry name" value="RA"/>
    <property type="match status" value="2"/>
</dbReference>
<dbReference type="SUPFAM" id="SSF54236">
    <property type="entry name" value="Ubiquitin-like"/>
    <property type="match status" value="2"/>
</dbReference>
<dbReference type="FunFam" id="3.40.50.10330:FF:000011">
    <property type="entry name" value="Diacylglycerol kinase"/>
    <property type="match status" value="1"/>
</dbReference>
<dbReference type="GO" id="GO:0003676">
    <property type="term" value="F:nucleic acid binding"/>
    <property type="evidence" value="ECO:0007669"/>
    <property type="project" value="InterPro"/>
</dbReference>
<dbReference type="PROSITE" id="PS50146">
    <property type="entry name" value="DAGK"/>
    <property type="match status" value="1"/>
</dbReference>
<dbReference type="Pfam" id="PF00130">
    <property type="entry name" value="C1_1"/>
    <property type="match status" value="2"/>
</dbReference>
<evidence type="ECO:0000259" key="16">
    <source>
        <dbReference type="PROSITE" id="PS50146"/>
    </source>
</evidence>
<dbReference type="Pfam" id="PF00788">
    <property type="entry name" value="RA"/>
    <property type="match status" value="2"/>
</dbReference>
<dbReference type="GO" id="GO:0008270">
    <property type="term" value="F:zinc ion binding"/>
    <property type="evidence" value="ECO:0007669"/>
    <property type="project" value="UniProtKB-KW"/>
</dbReference>
<dbReference type="FunFam" id="2.60.200.40:FF:000004">
    <property type="entry name" value="Diacylglycerol kinase"/>
    <property type="match status" value="1"/>
</dbReference>
<comment type="catalytic activity">
    <reaction evidence="1 13">
        <text>a 1,2-diacyl-sn-glycerol + ATP = a 1,2-diacyl-sn-glycero-3-phosphate + ADP + H(+)</text>
        <dbReference type="Rhea" id="RHEA:10272"/>
        <dbReference type="ChEBI" id="CHEBI:15378"/>
        <dbReference type="ChEBI" id="CHEBI:17815"/>
        <dbReference type="ChEBI" id="CHEBI:30616"/>
        <dbReference type="ChEBI" id="CHEBI:58608"/>
        <dbReference type="ChEBI" id="CHEBI:456216"/>
        <dbReference type="EC" id="2.7.1.107"/>
    </reaction>
</comment>
<dbReference type="InterPro" id="IPR043128">
    <property type="entry name" value="Rev_trsase/Diguanyl_cyclase"/>
</dbReference>
<evidence type="ECO:0000259" key="17">
    <source>
        <dbReference type="PROSITE" id="PS50200"/>
    </source>
</evidence>
<gene>
    <name evidence="18" type="ORF">EAI_13742</name>
</gene>
<evidence type="ECO:0000256" key="3">
    <source>
        <dbReference type="ARBA" id="ARBA00009280"/>
    </source>
</evidence>
<evidence type="ECO:0000256" key="12">
    <source>
        <dbReference type="ARBA" id="ARBA00023136"/>
    </source>
</evidence>
<keyword evidence="10" id="KW-0862">Zinc</keyword>
<dbReference type="FunCoup" id="E2C7N0">
    <property type="interactions" value="432"/>
</dbReference>
<evidence type="ECO:0000256" key="9">
    <source>
        <dbReference type="ARBA" id="ARBA00022777"/>
    </source>
</evidence>
<dbReference type="InterPro" id="IPR016064">
    <property type="entry name" value="NAD/diacylglycerol_kinase_sf"/>
</dbReference>
<keyword evidence="9 13" id="KW-0418">Kinase</keyword>
<dbReference type="SUPFAM" id="SSF54928">
    <property type="entry name" value="RNA-binding domain, RBD"/>
    <property type="match status" value="1"/>
</dbReference>
<name>E2C7N0_HARSA</name>
<dbReference type="InterPro" id="IPR001206">
    <property type="entry name" value="Diacylglycerol_kinase_cat_dom"/>
</dbReference>
<dbReference type="GO" id="GO:0071897">
    <property type="term" value="P:DNA biosynthetic process"/>
    <property type="evidence" value="ECO:0007669"/>
    <property type="project" value="UniProtKB-ARBA"/>
</dbReference>
<comment type="similarity">
    <text evidence="3 13">Belongs to the eukaryotic diacylglycerol kinase family.</text>
</comment>
<dbReference type="GO" id="GO:0005524">
    <property type="term" value="F:ATP binding"/>
    <property type="evidence" value="ECO:0007669"/>
    <property type="project" value="UniProtKB-KW"/>
</dbReference>
<dbReference type="EC" id="2.7.1.107" evidence="13"/>
<dbReference type="InterPro" id="IPR017438">
    <property type="entry name" value="ATP-NAD_kinase_N"/>
</dbReference>
<evidence type="ECO:0000313" key="18">
    <source>
        <dbReference type="EMBL" id="EFN76051.1"/>
    </source>
</evidence>
<dbReference type="Gene3D" id="2.60.200.40">
    <property type="match status" value="1"/>
</dbReference>
<dbReference type="CDD" id="cd20804">
    <property type="entry name" value="C1_DGKtheta_typeV_rpt2"/>
    <property type="match status" value="1"/>
</dbReference>
<dbReference type="SMART" id="SM00046">
    <property type="entry name" value="DAGKc"/>
    <property type="match status" value="1"/>
</dbReference>
<evidence type="ECO:0000313" key="19">
    <source>
        <dbReference type="Proteomes" id="UP000008237"/>
    </source>
</evidence>
<keyword evidence="4 13" id="KW-0808">Transferase</keyword>
<evidence type="ECO:0000256" key="7">
    <source>
        <dbReference type="ARBA" id="ARBA00022741"/>
    </source>
</evidence>
<dbReference type="GO" id="GO:0004143">
    <property type="term" value="F:ATP-dependent diacylglycerol kinase activity"/>
    <property type="evidence" value="ECO:0007669"/>
    <property type="project" value="UniProtKB-EC"/>
</dbReference>
<dbReference type="STRING" id="610380.E2C7N0"/>
<dbReference type="Gene3D" id="3.30.60.20">
    <property type="match status" value="2"/>
</dbReference>
<dbReference type="SUPFAM" id="SSF111331">
    <property type="entry name" value="NAD kinase/diacylglycerol kinase-like"/>
    <property type="match status" value="1"/>
</dbReference>
<feature type="domain" description="Ras-associating" evidence="17">
    <location>
        <begin position="589"/>
        <end position="687"/>
    </location>
</feature>
<evidence type="ECO:0000259" key="15">
    <source>
        <dbReference type="PROSITE" id="PS50081"/>
    </source>
</evidence>
<dbReference type="FunFam" id="3.30.60.20:FF:000002">
    <property type="entry name" value="Diacylglycerol kinase"/>
    <property type="match status" value="1"/>
</dbReference>
<keyword evidence="19" id="KW-1185">Reference proteome</keyword>
<keyword evidence="7 13" id="KW-0547">Nucleotide-binding</keyword>
<feature type="region of interest" description="Disordered" evidence="14">
    <location>
        <begin position="448"/>
        <end position="503"/>
    </location>
</feature>
<feature type="domain" description="DAGKc" evidence="16">
    <location>
        <begin position="778"/>
        <end position="916"/>
    </location>
</feature>
<dbReference type="PRINTS" id="PR00008">
    <property type="entry name" value="DAGPEDOMAIN"/>
</dbReference>
<evidence type="ECO:0000256" key="6">
    <source>
        <dbReference type="ARBA" id="ARBA00022737"/>
    </source>
</evidence>
<dbReference type="InterPro" id="IPR000159">
    <property type="entry name" value="RA_dom"/>
</dbReference>
<dbReference type="InterPro" id="IPR043502">
    <property type="entry name" value="DNA/RNA_pol_sf"/>
</dbReference>
<evidence type="ECO:0000256" key="13">
    <source>
        <dbReference type="RuleBase" id="RU361128"/>
    </source>
</evidence>
<dbReference type="InParanoid" id="E2C7N0"/>
<evidence type="ECO:0000256" key="5">
    <source>
        <dbReference type="ARBA" id="ARBA00022723"/>
    </source>
</evidence>
<dbReference type="CDD" id="cd17111">
    <property type="entry name" value="RA1_DAGK-theta"/>
    <property type="match status" value="1"/>
</dbReference>
<dbReference type="Proteomes" id="UP000008237">
    <property type="component" value="Unassembled WGS sequence"/>
</dbReference>
<dbReference type="FunFam" id="3.10.20.90:FF:000200">
    <property type="entry name" value="Diacylglycerol kinase"/>
    <property type="match status" value="1"/>
</dbReference>
<proteinExistence type="inferred from homology"/>
<dbReference type="SMART" id="SM00314">
    <property type="entry name" value="RA"/>
    <property type="match status" value="2"/>
</dbReference>
<dbReference type="InterPro" id="IPR020454">
    <property type="entry name" value="DAG/PE-bd"/>
</dbReference>
<feature type="domain" description="Phorbol-ester/DAG-type" evidence="15">
    <location>
        <begin position="142"/>
        <end position="193"/>
    </location>
</feature>
<evidence type="ECO:0000256" key="1">
    <source>
        <dbReference type="ARBA" id="ARBA00001383"/>
    </source>
</evidence>
<keyword evidence="6" id="KW-0677">Repeat</keyword>
<feature type="compositionally biased region" description="Basic and acidic residues" evidence="14">
    <location>
        <begin position="483"/>
        <end position="503"/>
    </location>
</feature>
<keyword evidence="11 13" id="KW-0067">ATP-binding</keyword>
<feature type="domain" description="Phorbol-ester/DAG-type" evidence="15">
    <location>
        <begin position="13"/>
        <end position="63"/>
    </location>
</feature>
<dbReference type="GO" id="GO:0007200">
    <property type="term" value="P:phospholipase C-activating G protein-coupled receptor signaling pathway"/>
    <property type="evidence" value="ECO:0007669"/>
    <property type="project" value="InterPro"/>
</dbReference>
<dbReference type="SUPFAM" id="SSF57889">
    <property type="entry name" value="Cysteine-rich domain"/>
    <property type="match status" value="3"/>
</dbReference>
<dbReference type="CDD" id="cd20803">
    <property type="entry name" value="C1_DGKtheta_typeV_rpt1"/>
    <property type="match status" value="1"/>
</dbReference>
<evidence type="ECO:0000256" key="11">
    <source>
        <dbReference type="ARBA" id="ARBA00022840"/>
    </source>
</evidence>
<feature type="compositionally biased region" description="Basic residues" evidence="14">
    <location>
        <begin position="448"/>
        <end position="460"/>
    </location>
</feature>
<evidence type="ECO:0000256" key="8">
    <source>
        <dbReference type="ARBA" id="ARBA00022771"/>
    </source>
</evidence>